<proteinExistence type="predicted"/>
<dbReference type="PRINTS" id="PR00455">
    <property type="entry name" value="HTHTETR"/>
</dbReference>
<protein>
    <submittedName>
        <fullName evidence="6">TetR/AcrR family transcriptional regulator</fullName>
    </submittedName>
</protein>
<dbReference type="Proteomes" id="UP001057520">
    <property type="component" value="Chromosome"/>
</dbReference>
<dbReference type="PANTHER" id="PTHR47506">
    <property type="entry name" value="TRANSCRIPTIONAL REGULATORY PROTEIN"/>
    <property type="match status" value="1"/>
</dbReference>
<sequence>MRYDAEHKAKTRQRVLDEAARAIREDGPHRLGVAGVMARAGLTHGGFYAHFPSKEAFVAEAIAHMFEGGPTAMLEKVKDAPPRQALTGYIDFYLSARHRDSRSGGCPLPYLAVDAPRLSEASRERYARGVARLTGIIATHLAALGRDYAEDEASSALAELVGALTLARAEPDPGRSDAILERSRAHLKRRLGLEPAQ</sequence>
<keyword evidence="1" id="KW-0805">Transcription regulation</keyword>
<dbReference type="InterPro" id="IPR054156">
    <property type="entry name" value="YxaF_TetR_C"/>
</dbReference>
<gene>
    <name evidence="6" type="ORF">MZV50_19765</name>
</gene>
<dbReference type="InterPro" id="IPR009057">
    <property type="entry name" value="Homeodomain-like_sf"/>
</dbReference>
<evidence type="ECO:0000256" key="3">
    <source>
        <dbReference type="ARBA" id="ARBA00023163"/>
    </source>
</evidence>
<evidence type="ECO:0000313" key="6">
    <source>
        <dbReference type="EMBL" id="USQ94788.1"/>
    </source>
</evidence>
<dbReference type="SUPFAM" id="SSF46689">
    <property type="entry name" value="Homeodomain-like"/>
    <property type="match status" value="1"/>
</dbReference>
<dbReference type="EMBL" id="CP096040">
    <property type="protein sequence ID" value="USQ94788.1"/>
    <property type="molecule type" value="Genomic_DNA"/>
</dbReference>
<keyword evidence="7" id="KW-1185">Reference proteome</keyword>
<dbReference type="Pfam" id="PF00440">
    <property type="entry name" value="TetR_N"/>
    <property type="match status" value="1"/>
</dbReference>
<dbReference type="Gene3D" id="1.10.10.60">
    <property type="entry name" value="Homeodomain-like"/>
    <property type="match status" value="1"/>
</dbReference>
<keyword evidence="2 4" id="KW-0238">DNA-binding</keyword>
<dbReference type="Gene3D" id="1.10.357.10">
    <property type="entry name" value="Tetracycline Repressor, domain 2"/>
    <property type="match status" value="1"/>
</dbReference>
<dbReference type="PANTHER" id="PTHR47506:SF7">
    <property type="entry name" value="TRANSCRIPTIONAL REGULATORY PROTEIN"/>
    <property type="match status" value="1"/>
</dbReference>
<evidence type="ECO:0000256" key="1">
    <source>
        <dbReference type="ARBA" id="ARBA00023015"/>
    </source>
</evidence>
<dbReference type="PROSITE" id="PS50977">
    <property type="entry name" value="HTH_TETR_2"/>
    <property type="match status" value="1"/>
</dbReference>
<name>A0ABY4ZPW9_9CAUL</name>
<evidence type="ECO:0000313" key="7">
    <source>
        <dbReference type="Proteomes" id="UP001057520"/>
    </source>
</evidence>
<feature type="domain" description="HTH tetR-type" evidence="5">
    <location>
        <begin position="9"/>
        <end position="69"/>
    </location>
</feature>
<evidence type="ECO:0000259" key="5">
    <source>
        <dbReference type="PROSITE" id="PS50977"/>
    </source>
</evidence>
<keyword evidence="3" id="KW-0804">Transcription</keyword>
<evidence type="ECO:0000256" key="2">
    <source>
        <dbReference type="ARBA" id="ARBA00023125"/>
    </source>
</evidence>
<dbReference type="InterPro" id="IPR036271">
    <property type="entry name" value="Tet_transcr_reg_TetR-rel_C_sf"/>
</dbReference>
<dbReference type="Pfam" id="PF21993">
    <property type="entry name" value="TetR_C_13_2"/>
    <property type="match status" value="1"/>
</dbReference>
<dbReference type="InterPro" id="IPR001647">
    <property type="entry name" value="HTH_TetR"/>
</dbReference>
<organism evidence="6 7">
    <name type="scientific">Caulobacter segnis</name>
    <dbReference type="NCBI Taxonomy" id="88688"/>
    <lineage>
        <taxon>Bacteria</taxon>
        <taxon>Pseudomonadati</taxon>
        <taxon>Pseudomonadota</taxon>
        <taxon>Alphaproteobacteria</taxon>
        <taxon>Caulobacterales</taxon>
        <taxon>Caulobacteraceae</taxon>
        <taxon>Caulobacter</taxon>
    </lineage>
</organism>
<reference evidence="6 7" key="1">
    <citation type="submission" date="2022-04" db="EMBL/GenBank/DDBJ databases">
        <title>Genome sequence of soybean root-associated Caulobacter segnis RL271.</title>
        <authorList>
            <person name="Longley R."/>
            <person name="Bonito G."/>
            <person name="Trigodet F."/>
            <person name="Crosson S."/>
            <person name="Fiebig A."/>
        </authorList>
    </citation>
    <scope>NUCLEOTIDE SEQUENCE [LARGE SCALE GENOMIC DNA]</scope>
    <source>
        <strain evidence="6 7">RL271</strain>
    </source>
</reference>
<dbReference type="SUPFAM" id="SSF48498">
    <property type="entry name" value="Tetracyclin repressor-like, C-terminal domain"/>
    <property type="match status" value="1"/>
</dbReference>
<feature type="DNA-binding region" description="H-T-H motif" evidence="4">
    <location>
        <begin position="32"/>
        <end position="51"/>
    </location>
</feature>
<accession>A0ABY4ZPW9</accession>
<evidence type="ECO:0000256" key="4">
    <source>
        <dbReference type="PROSITE-ProRule" id="PRU00335"/>
    </source>
</evidence>